<evidence type="ECO:0000313" key="7">
    <source>
        <dbReference type="Proteomes" id="UP000010473"/>
    </source>
</evidence>
<comment type="function">
    <text evidence="4">Methylates the class 1 translation termination release factors RF1/PrfA and RF2/PrfB on the glutamine residue of the universally conserved GGQ motif.</text>
</comment>
<comment type="similarity">
    <text evidence="4">Belongs to the protein N5-glutamine methyltransferase family. PrmC subfamily.</text>
</comment>
<dbReference type="OrthoDB" id="9800643at2"/>
<feature type="domain" description="Methyltransferase" evidence="5">
    <location>
        <begin position="127"/>
        <end position="185"/>
    </location>
</feature>
<dbReference type="PROSITE" id="PS00092">
    <property type="entry name" value="N6_MTASE"/>
    <property type="match status" value="1"/>
</dbReference>
<dbReference type="HAMAP" id="MF_02126">
    <property type="entry name" value="RF_methyltr_PrmC"/>
    <property type="match status" value="1"/>
</dbReference>
<dbReference type="Pfam" id="PF13847">
    <property type="entry name" value="Methyltransf_31"/>
    <property type="match status" value="1"/>
</dbReference>
<accession>K9Y051</accession>
<feature type="binding site" evidence="4">
    <location>
        <position position="155"/>
    </location>
    <ligand>
        <name>S-adenosyl-L-methionine</name>
        <dbReference type="ChEBI" id="CHEBI:59789"/>
    </ligand>
</feature>
<dbReference type="SUPFAM" id="SSF53335">
    <property type="entry name" value="S-adenosyl-L-methionine-dependent methyltransferases"/>
    <property type="match status" value="1"/>
</dbReference>
<feature type="binding site" evidence="4">
    <location>
        <position position="184"/>
    </location>
    <ligand>
        <name>S-adenosyl-L-methionine</name>
        <dbReference type="ChEBI" id="CHEBI:59789"/>
    </ligand>
</feature>
<feature type="binding site" evidence="4">
    <location>
        <begin position="201"/>
        <end position="204"/>
    </location>
    <ligand>
        <name>substrate</name>
    </ligand>
</feature>
<dbReference type="InterPro" id="IPR004556">
    <property type="entry name" value="HemK-like"/>
</dbReference>
<comment type="catalytic activity">
    <reaction evidence="4">
        <text>L-glutaminyl-[peptide chain release factor] + S-adenosyl-L-methionine = N(5)-methyl-L-glutaminyl-[peptide chain release factor] + S-adenosyl-L-homocysteine + H(+)</text>
        <dbReference type="Rhea" id="RHEA:42896"/>
        <dbReference type="Rhea" id="RHEA-COMP:10271"/>
        <dbReference type="Rhea" id="RHEA-COMP:10272"/>
        <dbReference type="ChEBI" id="CHEBI:15378"/>
        <dbReference type="ChEBI" id="CHEBI:30011"/>
        <dbReference type="ChEBI" id="CHEBI:57856"/>
        <dbReference type="ChEBI" id="CHEBI:59789"/>
        <dbReference type="ChEBI" id="CHEBI:61891"/>
        <dbReference type="EC" id="2.1.1.297"/>
    </reaction>
</comment>
<keyword evidence="7" id="KW-1185">Reference proteome</keyword>
<gene>
    <name evidence="4" type="primary">prmC</name>
    <name evidence="6" type="ordered locus">Sta7437_3836</name>
</gene>
<dbReference type="InterPro" id="IPR019874">
    <property type="entry name" value="RF_methyltr_PrmC"/>
</dbReference>
<dbReference type="AlphaFoldDB" id="K9Y051"/>
<keyword evidence="1 4" id="KW-0489">Methyltransferase</keyword>
<feature type="binding site" evidence="4">
    <location>
        <begin position="132"/>
        <end position="136"/>
    </location>
    <ligand>
        <name>S-adenosyl-L-methionine</name>
        <dbReference type="ChEBI" id="CHEBI:59789"/>
    </ligand>
</feature>
<keyword evidence="3 4" id="KW-0949">S-adenosyl-L-methionine</keyword>
<evidence type="ECO:0000313" key="6">
    <source>
        <dbReference type="EMBL" id="AFZ37322.1"/>
    </source>
</evidence>
<feature type="binding site" evidence="4">
    <location>
        <position position="201"/>
    </location>
    <ligand>
        <name>S-adenosyl-L-methionine</name>
        <dbReference type="ChEBI" id="CHEBI:59789"/>
    </ligand>
</feature>
<dbReference type="InterPro" id="IPR025714">
    <property type="entry name" value="Methyltranfer_dom"/>
</dbReference>
<dbReference type="CDD" id="cd02440">
    <property type="entry name" value="AdoMet_MTases"/>
    <property type="match status" value="1"/>
</dbReference>
<evidence type="ECO:0000256" key="2">
    <source>
        <dbReference type="ARBA" id="ARBA00022679"/>
    </source>
</evidence>
<dbReference type="PANTHER" id="PTHR47441">
    <property type="match status" value="1"/>
</dbReference>
<evidence type="ECO:0000256" key="4">
    <source>
        <dbReference type="HAMAP-Rule" id="MF_02126"/>
    </source>
</evidence>
<dbReference type="InterPro" id="IPR052663">
    <property type="entry name" value="RF_glutamine_MTase_cyano"/>
</dbReference>
<dbReference type="EMBL" id="CP003653">
    <property type="protein sequence ID" value="AFZ37322.1"/>
    <property type="molecule type" value="Genomic_DNA"/>
</dbReference>
<dbReference type="Gene3D" id="3.40.50.150">
    <property type="entry name" value="Vaccinia Virus protein VP39"/>
    <property type="match status" value="1"/>
</dbReference>
<dbReference type="GO" id="GO:0003676">
    <property type="term" value="F:nucleic acid binding"/>
    <property type="evidence" value="ECO:0007669"/>
    <property type="project" value="InterPro"/>
</dbReference>
<organism evidence="6 7">
    <name type="scientific">Stanieria cyanosphaera (strain ATCC 29371 / PCC 7437)</name>
    <dbReference type="NCBI Taxonomy" id="111780"/>
    <lineage>
        <taxon>Bacteria</taxon>
        <taxon>Bacillati</taxon>
        <taxon>Cyanobacteriota</taxon>
        <taxon>Cyanophyceae</taxon>
        <taxon>Pleurocapsales</taxon>
        <taxon>Dermocarpellaceae</taxon>
        <taxon>Stanieria</taxon>
    </lineage>
</organism>
<evidence type="ECO:0000256" key="1">
    <source>
        <dbReference type="ARBA" id="ARBA00022603"/>
    </source>
</evidence>
<dbReference type="GO" id="GO:0032259">
    <property type="term" value="P:methylation"/>
    <property type="evidence" value="ECO:0007669"/>
    <property type="project" value="UniProtKB-KW"/>
</dbReference>
<reference evidence="7" key="1">
    <citation type="journal article" date="2013" name="Proc. Natl. Acad. Sci. U.S.A.">
        <title>Improving the coverage of the cyanobacterial phylum using diversity-driven genome sequencing.</title>
        <authorList>
            <person name="Shih P.M."/>
            <person name="Wu D."/>
            <person name="Latifi A."/>
            <person name="Axen S.D."/>
            <person name="Fewer D.P."/>
            <person name="Talla E."/>
            <person name="Calteau A."/>
            <person name="Cai F."/>
            <person name="Tandeau de Marsac N."/>
            <person name="Rippka R."/>
            <person name="Herdman M."/>
            <person name="Sivonen K."/>
            <person name="Coursin T."/>
            <person name="Laurent T."/>
            <person name="Goodwin L."/>
            <person name="Nolan M."/>
            <person name="Davenport K.W."/>
            <person name="Han C.S."/>
            <person name="Rubin E.M."/>
            <person name="Eisen J.A."/>
            <person name="Woyke T."/>
            <person name="Gugger M."/>
            <person name="Kerfeld C.A."/>
        </authorList>
    </citation>
    <scope>NUCLEOTIDE SEQUENCE [LARGE SCALE GENOMIC DNA]</scope>
    <source>
        <strain evidence="7">ATCC 29371 / PCC 7437</strain>
    </source>
</reference>
<dbReference type="eggNOG" id="COG2890">
    <property type="taxonomic scope" value="Bacteria"/>
</dbReference>
<dbReference type="PATRIC" id="fig|111780.3.peg.3980"/>
<dbReference type="EC" id="2.1.1.297" evidence="4"/>
<dbReference type="InterPro" id="IPR029063">
    <property type="entry name" value="SAM-dependent_MTases_sf"/>
</dbReference>
<dbReference type="NCBIfam" id="TIGR03534">
    <property type="entry name" value="RF_mod_PrmC"/>
    <property type="match status" value="1"/>
</dbReference>
<protein>
    <recommendedName>
        <fullName evidence="4">Release factor glutamine methyltransferase</fullName>
        <shortName evidence="4">RF MTase</shortName>
        <ecNumber evidence="4">2.1.1.297</ecNumber>
    </recommendedName>
    <alternativeName>
        <fullName evidence="4">N5-glutamine methyltransferase PrmC</fullName>
    </alternativeName>
    <alternativeName>
        <fullName evidence="4">Protein-(glutamine-N5) MTase PrmC</fullName>
    </alternativeName>
    <alternativeName>
        <fullName evidence="4">Protein-glutamine N-methyltransferase PrmC</fullName>
    </alternativeName>
</protein>
<evidence type="ECO:0000259" key="5">
    <source>
        <dbReference type="Pfam" id="PF13847"/>
    </source>
</evidence>
<dbReference type="STRING" id="111780.Sta7437_3836"/>
<sequence length="296" mass="33194">MLSGQELYLWRKQAQQEALAAKVSPQEVDWLLQELLGLSNLTLRLELFCQQTEVSSTQSLQQLTDLWQKRLQDRLPIQYLVGRVPWRYFHLKVSAAVLIPRPETELMIDFAQQAIENSNCSNLSLGNWVDLGTGSGAIALGLASILPQAKIHAVDVSEAALAIAKENAENLGFSEQISFYQGNWWYPLPHLRGKVSGMVSNPPYIPTDELEHLQPEVFKHEPLLALDGGADGLDHIRYLVQESADYLHSGGIWLIEMMIGQAPIVAKMLSETGNYHNIQIFSDLAGIERFVLAYRC</sequence>
<dbReference type="RefSeq" id="WP_015194982.1">
    <property type="nucleotide sequence ID" value="NC_019748.1"/>
</dbReference>
<dbReference type="PANTHER" id="PTHR47441:SF3">
    <property type="entry name" value="RELEASE FACTOR GLUTAMINE METHYLTRANSFERASE"/>
    <property type="match status" value="1"/>
</dbReference>
<dbReference type="Proteomes" id="UP000010473">
    <property type="component" value="Chromosome"/>
</dbReference>
<dbReference type="KEGG" id="scs:Sta7437_3836"/>
<dbReference type="InterPro" id="IPR002052">
    <property type="entry name" value="DNA_methylase_N6_adenine_CS"/>
</dbReference>
<dbReference type="Gene3D" id="1.10.8.10">
    <property type="entry name" value="DNA helicase RuvA subunit, C-terminal domain"/>
    <property type="match status" value="1"/>
</dbReference>
<dbReference type="NCBIfam" id="TIGR00536">
    <property type="entry name" value="hemK_fam"/>
    <property type="match status" value="1"/>
</dbReference>
<proteinExistence type="inferred from homology"/>
<keyword evidence="2 4" id="KW-0808">Transferase</keyword>
<dbReference type="HOGENOM" id="CLU_018398_3_1_3"/>
<evidence type="ECO:0000256" key="3">
    <source>
        <dbReference type="ARBA" id="ARBA00022691"/>
    </source>
</evidence>
<name>K9Y051_STAC7</name>
<dbReference type="GO" id="GO:0102559">
    <property type="term" value="F:peptide chain release factor N(5)-glutamine methyltransferase activity"/>
    <property type="evidence" value="ECO:0007669"/>
    <property type="project" value="UniProtKB-EC"/>
</dbReference>